<dbReference type="InterPro" id="IPR017870">
    <property type="entry name" value="FeS_cluster_insertion_CS"/>
</dbReference>
<protein>
    <recommendedName>
        <fullName evidence="5">Core domain-containing protein</fullName>
    </recommendedName>
</protein>
<dbReference type="SUPFAM" id="SSF89360">
    <property type="entry name" value="HesB-like domain"/>
    <property type="match status" value="1"/>
</dbReference>
<dbReference type="EMBL" id="RRYP01002113">
    <property type="protein sequence ID" value="TNV85134.1"/>
    <property type="molecule type" value="Genomic_DNA"/>
</dbReference>
<evidence type="ECO:0000256" key="2">
    <source>
        <dbReference type="ARBA" id="ARBA00006718"/>
    </source>
</evidence>
<evidence type="ECO:0000313" key="7">
    <source>
        <dbReference type="Proteomes" id="UP000785679"/>
    </source>
</evidence>
<keyword evidence="3" id="KW-0479">Metal-binding</keyword>
<dbReference type="OrthoDB" id="333486at2759"/>
<dbReference type="PANTHER" id="PTHR10072">
    <property type="entry name" value="IRON-SULFUR CLUSTER ASSEMBLY PROTEIN"/>
    <property type="match status" value="1"/>
</dbReference>
<dbReference type="InterPro" id="IPR050322">
    <property type="entry name" value="Fe-S_cluster_asmbl/transfer"/>
</dbReference>
<evidence type="ECO:0000256" key="4">
    <source>
        <dbReference type="SAM" id="MobiDB-lite"/>
    </source>
</evidence>
<dbReference type="Proteomes" id="UP000785679">
    <property type="component" value="Unassembled WGS sequence"/>
</dbReference>
<evidence type="ECO:0000313" key="6">
    <source>
        <dbReference type="EMBL" id="TNV85134.1"/>
    </source>
</evidence>
<keyword evidence="3" id="KW-0408">Iron</keyword>
<dbReference type="InterPro" id="IPR016092">
    <property type="entry name" value="ATAP"/>
</dbReference>
<comment type="caution">
    <text evidence="6">The sequence shown here is derived from an EMBL/GenBank/DDBJ whole genome shotgun (WGS) entry which is preliminary data.</text>
</comment>
<gene>
    <name evidence="6" type="ORF">FGO68_gene17600</name>
</gene>
<dbReference type="GO" id="GO:0051539">
    <property type="term" value="F:4 iron, 4 sulfur cluster binding"/>
    <property type="evidence" value="ECO:0007669"/>
    <property type="project" value="UniProtKB-KW"/>
</dbReference>
<evidence type="ECO:0000259" key="5">
    <source>
        <dbReference type="Pfam" id="PF01521"/>
    </source>
</evidence>
<keyword evidence="3" id="KW-0411">Iron-sulfur</keyword>
<dbReference type="InterPro" id="IPR035903">
    <property type="entry name" value="HesB-like_dom_sf"/>
</dbReference>
<comment type="similarity">
    <text evidence="2">Belongs to the HesB/IscA family.</text>
</comment>
<dbReference type="GO" id="GO:0051537">
    <property type="term" value="F:2 iron, 2 sulfur cluster binding"/>
    <property type="evidence" value="ECO:0007669"/>
    <property type="project" value="TreeGrafter"/>
</dbReference>
<evidence type="ECO:0000256" key="3">
    <source>
        <dbReference type="ARBA" id="ARBA00022485"/>
    </source>
</evidence>
<dbReference type="GO" id="GO:0005739">
    <property type="term" value="C:mitochondrion"/>
    <property type="evidence" value="ECO:0007669"/>
    <property type="project" value="TreeGrafter"/>
</dbReference>
<feature type="compositionally biased region" description="Polar residues" evidence="4">
    <location>
        <begin position="1"/>
        <end position="18"/>
    </location>
</feature>
<dbReference type="Gene3D" id="2.60.300.12">
    <property type="entry name" value="HesB-like domain"/>
    <property type="match status" value="1"/>
</dbReference>
<dbReference type="PROSITE" id="PS01152">
    <property type="entry name" value="HESB"/>
    <property type="match status" value="1"/>
</dbReference>
<comment type="pathway">
    <text evidence="1">Cofactor biosynthesis; iron-sulfur cluster biosynthesis.</text>
</comment>
<dbReference type="NCBIfam" id="TIGR00049">
    <property type="entry name" value="iron-sulfur cluster assembly accessory protein"/>
    <property type="match status" value="1"/>
</dbReference>
<dbReference type="PANTHER" id="PTHR10072:SF41">
    <property type="entry name" value="IRON-SULFUR CLUSTER ASSEMBLY 1 HOMOLOG, MITOCHONDRIAL"/>
    <property type="match status" value="1"/>
</dbReference>
<keyword evidence="7" id="KW-1185">Reference proteome</keyword>
<dbReference type="AlphaFoldDB" id="A0A8J8P3H7"/>
<keyword evidence="3" id="KW-0004">4Fe-4S</keyword>
<name>A0A8J8P3H7_HALGN</name>
<proteinExistence type="inferred from homology"/>
<accession>A0A8J8P3H7</accession>
<organism evidence="6 7">
    <name type="scientific">Halteria grandinella</name>
    <dbReference type="NCBI Taxonomy" id="5974"/>
    <lineage>
        <taxon>Eukaryota</taxon>
        <taxon>Sar</taxon>
        <taxon>Alveolata</taxon>
        <taxon>Ciliophora</taxon>
        <taxon>Intramacronucleata</taxon>
        <taxon>Spirotrichea</taxon>
        <taxon>Stichotrichia</taxon>
        <taxon>Sporadotrichida</taxon>
        <taxon>Halteriidae</taxon>
        <taxon>Halteria</taxon>
    </lineage>
</organism>
<dbReference type="InterPro" id="IPR000361">
    <property type="entry name" value="ATAP_core_dom"/>
</dbReference>
<sequence>MQRNFSDVQHSTSHSNFIDPSVISPPGGSAPKKPRAPREKKVALMITDQAASRIKELMSDKPDSGNIYGVKIDVRRRGCNGYSYVMDYVTPDQVTKLDEVVEERGVRVVIDKKALMFVVGTEMDFVDNEIKSEFVFNNPNAKGTCGCGESFHV</sequence>
<dbReference type="Pfam" id="PF01521">
    <property type="entry name" value="Fe-S_biosyn"/>
    <property type="match status" value="1"/>
</dbReference>
<dbReference type="FunFam" id="2.60.300.12:FF:000001">
    <property type="entry name" value="Iron-binding protein IscA"/>
    <property type="match status" value="1"/>
</dbReference>
<dbReference type="GO" id="GO:0016226">
    <property type="term" value="P:iron-sulfur cluster assembly"/>
    <property type="evidence" value="ECO:0007669"/>
    <property type="project" value="InterPro"/>
</dbReference>
<feature type="domain" description="Core" evidence="5">
    <location>
        <begin position="44"/>
        <end position="149"/>
    </location>
</feature>
<feature type="region of interest" description="Disordered" evidence="4">
    <location>
        <begin position="1"/>
        <end position="40"/>
    </location>
</feature>
<evidence type="ECO:0000256" key="1">
    <source>
        <dbReference type="ARBA" id="ARBA00005151"/>
    </source>
</evidence>
<reference evidence="6" key="1">
    <citation type="submission" date="2019-06" db="EMBL/GenBank/DDBJ databases">
        <authorList>
            <person name="Zheng W."/>
        </authorList>
    </citation>
    <scope>NUCLEOTIDE SEQUENCE</scope>
    <source>
        <strain evidence="6">QDHG01</strain>
    </source>
</reference>